<sequence>MSDGRAESAPPRLTFQLPGRWLTVDPRDARRARADVETTVRDLVGAADDAAIARRRLRSAFDRAIAAAAAADAHALFLCLEAAPGVWTPASLTVHAPKRLRMTPAVGRSADAVLAVLREGLALSAVDGAGTARRLDGPRVSVLRTERAYEETVEEDGVRATATRLEADYWFAVPGSKHVVLASFVTPLGELRNAMLSFFDSIALAASFGGPAARA</sequence>
<dbReference type="EMBL" id="JAEUAW010000020">
    <property type="protein sequence ID" value="MBW9095520.1"/>
    <property type="molecule type" value="Genomic_DNA"/>
</dbReference>
<reference evidence="1 2" key="1">
    <citation type="journal article" date="2021" name="MBio">
        <title>Poor Competitiveness of Bradyrhizobium in Pigeon Pea Root Colonization in Indian Soils.</title>
        <authorList>
            <person name="Chalasani D."/>
            <person name="Basu A."/>
            <person name="Pullabhotla S.V.S.R.N."/>
            <person name="Jorrin B."/>
            <person name="Neal A.L."/>
            <person name="Poole P.S."/>
            <person name="Podile A.R."/>
            <person name="Tkacz A."/>
        </authorList>
    </citation>
    <scope>NUCLEOTIDE SEQUENCE [LARGE SCALE GENOMIC DNA]</scope>
    <source>
        <strain evidence="1 2">HU14</strain>
    </source>
</reference>
<evidence type="ECO:0000313" key="1">
    <source>
        <dbReference type="EMBL" id="MBW9095520.1"/>
    </source>
</evidence>
<dbReference type="Proteomes" id="UP001196843">
    <property type="component" value="Unassembled WGS sequence"/>
</dbReference>
<accession>A0ABS7HSV8</accession>
<evidence type="ECO:0000313" key="2">
    <source>
        <dbReference type="Proteomes" id="UP001196843"/>
    </source>
</evidence>
<dbReference type="RefSeq" id="WP_220302220.1">
    <property type="nucleotide sequence ID" value="NZ_JAEUAW010000020.1"/>
</dbReference>
<name>A0ABS7HSV8_9MICO</name>
<comment type="caution">
    <text evidence="1">The sequence shown here is derived from an EMBL/GenBank/DDBJ whole genome shotgun (WGS) entry which is preliminary data.</text>
</comment>
<protein>
    <submittedName>
        <fullName evidence="1">Uncharacterized protein</fullName>
    </submittedName>
</protein>
<organism evidence="1 2">
    <name type="scientific">Microbacterium jejuense</name>
    <dbReference type="NCBI Taxonomy" id="1263637"/>
    <lineage>
        <taxon>Bacteria</taxon>
        <taxon>Bacillati</taxon>
        <taxon>Actinomycetota</taxon>
        <taxon>Actinomycetes</taxon>
        <taxon>Micrococcales</taxon>
        <taxon>Microbacteriaceae</taxon>
        <taxon>Microbacterium</taxon>
    </lineage>
</organism>
<gene>
    <name evidence="1" type="ORF">JNB62_17710</name>
</gene>
<keyword evidence="2" id="KW-1185">Reference proteome</keyword>
<proteinExistence type="predicted"/>